<dbReference type="Pfam" id="PF16199">
    <property type="entry name" value="Radical_SAM_C"/>
    <property type="match status" value="1"/>
</dbReference>
<dbReference type="Pfam" id="PF04055">
    <property type="entry name" value="Radical_SAM"/>
    <property type="match status" value="1"/>
</dbReference>
<evidence type="ECO:0000256" key="3">
    <source>
        <dbReference type="ARBA" id="ARBA00022691"/>
    </source>
</evidence>
<dbReference type="AlphaFoldDB" id="A0A6F8VEI5"/>
<evidence type="ECO:0000256" key="4">
    <source>
        <dbReference type="ARBA" id="ARBA00022723"/>
    </source>
</evidence>
<dbReference type="Gene3D" id="3.80.30.20">
    <property type="entry name" value="tm_1862 like domain"/>
    <property type="match status" value="1"/>
</dbReference>
<gene>
    <name evidence="8" type="primary">yhcC</name>
    <name evidence="8" type="ORF">SKTS_29800</name>
</gene>
<dbReference type="KEGG" id="slac:SKTS_29800"/>
<dbReference type="PROSITE" id="PS51918">
    <property type="entry name" value="RADICAL_SAM"/>
    <property type="match status" value="1"/>
</dbReference>
<keyword evidence="5" id="KW-0408">Iron</keyword>
<evidence type="ECO:0000259" key="7">
    <source>
        <dbReference type="PROSITE" id="PS51918"/>
    </source>
</evidence>
<accession>A0A6F8VEI5</accession>
<dbReference type="SMART" id="SM00729">
    <property type="entry name" value="Elp3"/>
    <property type="match status" value="1"/>
</dbReference>
<dbReference type="SFLD" id="SFLDG01086">
    <property type="entry name" value="elongater_protein-like"/>
    <property type="match status" value="1"/>
</dbReference>
<evidence type="ECO:0000256" key="5">
    <source>
        <dbReference type="ARBA" id="ARBA00023004"/>
    </source>
</evidence>
<name>A0A6F8VEI5_9PROT</name>
<dbReference type="InterPro" id="IPR005911">
    <property type="entry name" value="YhcC-like"/>
</dbReference>
<comment type="cofactor">
    <cofactor evidence="1">
        <name>[4Fe-4S] cluster</name>
        <dbReference type="ChEBI" id="CHEBI:49883"/>
    </cofactor>
</comment>
<keyword evidence="4" id="KW-0479">Metal-binding</keyword>
<feature type="domain" description="Radical SAM core" evidence="7">
    <location>
        <begin position="17"/>
        <end position="257"/>
    </location>
</feature>
<dbReference type="EMBL" id="AP022853">
    <property type="protein sequence ID" value="BCB28094.1"/>
    <property type="molecule type" value="Genomic_DNA"/>
</dbReference>
<dbReference type="RefSeq" id="WP_173066878.1">
    <property type="nucleotide sequence ID" value="NZ_AP022853.1"/>
</dbReference>
<evidence type="ECO:0000256" key="6">
    <source>
        <dbReference type="ARBA" id="ARBA00023014"/>
    </source>
</evidence>
<dbReference type="GO" id="GO:0051539">
    <property type="term" value="F:4 iron, 4 sulfur cluster binding"/>
    <property type="evidence" value="ECO:0007669"/>
    <property type="project" value="UniProtKB-KW"/>
</dbReference>
<dbReference type="PANTHER" id="PTHR11135:SF1">
    <property type="entry name" value="PROTEIN YHCC"/>
    <property type="match status" value="1"/>
</dbReference>
<dbReference type="InterPro" id="IPR023404">
    <property type="entry name" value="rSAM_horseshoe"/>
</dbReference>
<dbReference type="NCBIfam" id="TIGR01212">
    <property type="entry name" value="TIGR01212 family radical SAM protein"/>
    <property type="match status" value="1"/>
</dbReference>
<keyword evidence="3" id="KW-0949">S-adenosyl-L-methionine</keyword>
<dbReference type="PANTHER" id="PTHR11135">
    <property type="entry name" value="HISTONE ACETYLTRANSFERASE-RELATED"/>
    <property type="match status" value="1"/>
</dbReference>
<dbReference type="SFLD" id="SFLDS00029">
    <property type="entry name" value="Radical_SAM"/>
    <property type="match status" value="1"/>
</dbReference>
<evidence type="ECO:0000256" key="2">
    <source>
        <dbReference type="ARBA" id="ARBA00022485"/>
    </source>
</evidence>
<dbReference type="SFLD" id="SFLDG01091">
    <property type="entry name" value="uncharacterized_CHP01210-like"/>
    <property type="match status" value="1"/>
</dbReference>
<dbReference type="InterPro" id="IPR039661">
    <property type="entry name" value="ELP3"/>
</dbReference>
<proteinExistence type="predicted"/>
<evidence type="ECO:0000256" key="1">
    <source>
        <dbReference type="ARBA" id="ARBA00001966"/>
    </source>
</evidence>
<dbReference type="SUPFAM" id="SSF102114">
    <property type="entry name" value="Radical SAM enzymes"/>
    <property type="match status" value="1"/>
</dbReference>
<protein>
    <submittedName>
        <fullName evidence="8">TIGR01212 family radical SAM protein</fullName>
    </submittedName>
</protein>
<dbReference type="InterPro" id="IPR058240">
    <property type="entry name" value="rSAM_sf"/>
</dbReference>
<dbReference type="InterPro" id="IPR032432">
    <property type="entry name" value="Radical_SAM_C"/>
</dbReference>
<dbReference type="Proteomes" id="UP000502260">
    <property type="component" value="Chromosome"/>
</dbReference>
<dbReference type="InterPro" id="IPR006638">
    <property type="entry name" value="Elp3/MiaA/NifB-like_rSAM"/>
</dbReference>
<keyword evidence="6" id="KW-0411">Iron-sulfur</keyword>
<dbReference type="InterPro" id="IPR007197">
    <property type="entry name" value="rSAM"/>
</dbReference>
<dbReference type="GO" id="GO:0046872">
    <property type="term" value="F:metal ion binding"/>
    <property type="evidence" value="ECO:0007669"/>
    <property type="project" value="UniProtKB-KW"/>
</dbReference>
<evidence type="ECO:0000313" key="9">
    <source>
        <dbReference type="Proteomes" id="UP000502260"/>
    </source>
</evidence>
<keyword evidence="2" id="KW-0004">4Fe-4S</keyword>
<dbReference type="GO" id="GO:0003824">
    <property type="term" value="F:catalytic activity"/>
    <property type="evidence" value="ECO:0007669"/>
    <property type="project" value="InterPro"/>
</dbReference>
<organism evidence="8 9">
    <name type="scientific">Sulfurimicrobium lacus</name>
    <dbReference type="NCBI Taxonomy" id="2715678"/>
    <lineage>
        <taxon>Bacteria</taxon>
        <taxon>Pseudomonadati</taxon>
        <taxon>Pseudomonadota</taxon>
        <taxon>Betaproteobacteria</taxon>
        <taxon>Nitrosomonadales</taxon>
        <taxon>Sulfuricellaceae</taxon>
        <taxon>Sulfurimicrobium</taxon>
    </lineage>
</organism>
<keyword evidence="9" id="KW-1185">Reference proteome</keyword>
<sequence>MALSDYIHTFGQHLLARHGERVHKIALDAGFTCPNRDGSKGIGGCTFCNNRSFNPNGRQPQALEAQLDSGRNAIAKRTRAKKFLAYFQAYTNTYADVVELDSLYRQAMSRRDIVGLSVGTRPDCVSSEVLDLLARYRDEGRIVWLELGLQSAFDETLRRVNRGHGLKEYRDVAIAARRRGIPVCAHLILGLPGEDESHFHASLDSVLEIGVDGLKLHPLHVVKHTVLAQQWRRGEFRPLTLEAYIRHACDLIERTPEHIIYHRVTGTAEKDILLAPEWCSQKWNVLNGIERELARRGHRQGQFADMPMQKERILDAA</sequence>
<evidence type="ECO:0000313" key="8">
    <source>
        <dbReference type="EMBL" id="BCB28094.1"/>
    </source>
</evidence>
<reference evidence="9" key="1">
    <citation type="submission" date="2020-03" db="EMBL/GenBank/DDBJ databases">
        <title>Complete genome sequence of sulfur-oxidizing bacterium skT11.</title>
        <authorList>
            <person name="Kanda M."/>
            <person name="Kojima H."/>
            <person name="Fukui M."/>
        </authorList>
    </citation>
    <scope>NUCLEOTIDE SEQUENCE [LARGE SCALE GENOMIC DNA]</scope>
    <source>
        <strain evidence="9">skT11</strain>
    </source>
</reference>